<evidence type="ECO:0000256" key="1">
    <source>
        <dbReference type="SAM" id="Phobius"/>
    </source>
</evidence>
<name>F5RDM3_METUF</name>
<keyword evidence="1" id="KW-0472">Membrane</keyword>
<dbReference type="OrthoDB" id="8687796at2"/>
<proteinExistence type="predicted"/>
<reference evidence="2 3" key="1">
    <citation type="journal article" date="2011" name="J. Bacteriol.">
        <title>Genome sequence of Methyloversatilis universalis FAM5T, a methylotrophic representative of the order Rhodocyclales.</title>
        <authorList>
            <person name="Kittichotirat W."/>
            <person name="Good N.M."/>
            <person name="Hall R."/>
            <person name="Bringel F."/>
            <person name="Lajus A."/>
            <person name="Medigue C."/>
            <person name="Smalley N.E."/>
            <person name="Beck D."/>
            <person name="Bumgarner R."/>
            <person name="Vuilleumier S."/>
            <person name="Kalyuzhnaya M.G."/>
        </authorList>
    </citation>
    <scope>NUCLEOTIDE SEQUENCE [LARGE SCALE GENOMIC DNA]</scope>
    <source>
        <strain evidence="3">ATCC BAA-1314 / JCM 13912 / FAM5</strain>
    </source>
</reference>
<dbReference type="Proteomes" id="UP000005019">
    <property type="component" value="Unassembled WGS sequence"/>
</dbReference>
<feature type="transmembrane region" description="Helical" evidence="1">
    <location>
        <begin position="56"/>
        <end position="76"/>
    </location>
</feature>
<keyword evidence="1" id="KW-1133">Transmembrane helix</keyword>
<dbReference type="eggNOG" id="ENOG5032492">
    <property type="taxonomic scope" value="Bacteria"/>
</dbReference>
<organism evidence="2 3">
    <name type="scientific">Methyloversatilis universalis (strain ATCC BAA-1314 / DSM 25237 / JCM 13912 / CCUG 52030 / FAM5)</name>
    <dbReference type="NCBI Taxonomy" id="1000565"/>
    <lineage>
        <taxon>Bacteria</taxon>
        <taxon>Pseudomonadati</taxon>
        <taxon>Pseudomonadota</taxon>
        <taxon>Betaproteobacteria</taxon>
        <taxon>Nitrosomonadales</taxon>
        <taxon>Sterolibacteriaceae</taxon>
        <taxon>Methyloversatilis</taxon>
    </lineage>
</organism>
<accession>F5RDM3</accession>
<dbReference type="AlphaFoldDB" id="F5RDM3"/>
<dbReference type="InterPro" id="IPR009476">
    <property type="entry name" value="DUF1097"/>
</dbReference>
<dbReference type="STRING" id="1000565.METUNv1_02390"/>
<comment type="caution">
    <text evidence="2">The sequence shown here is derived from an EMBL/GenBank/DDBJ whole genome shotgun (WGS) entry which is preliminary data.</text>
</comment>
<gene>
    <name evidence="2" type="ORF">METUNv1_02390</name>
</gene>
<evidence type="ECO:0000313" key="3">
    <source>
        <dbReference type="Proteomes" id="UP000005019"/>
    </source>
</evidence>
<dbReference type="EMBL" id="AFHG01000052">
    <property type="protein sequence ID" value="EGK71004.1"/>
    <property type="molecule type" value="Genomic_DNA"/>
</dbReference>
<protein>
    <submittedName>
        <fullName evidence="2">Glutathione-regulated potassium-efflux system protein</fullName>
    </submittedName>
</protein>
<dbReference type="Pfam" id="PF06496">
    <property type="entry name" value="DUF1097"/>
    <property type="match status" value="1"/>
</dbReference>
<evidence type="ECO:0000313" key="2">
    <source>
        <dbReference type="EMBL" id="EGK71004.1"/>
    </source>
</evidence>
<keyword evidence="1" id="KW-0812">Transmembrane</keyword>
<keyword evidence="3" id="KW-1185">Reference proteome</keyword>
<feature type="transmembrane region" description="Helical" evidence="1">
    <location>
        <begin position="127"/>
        <end position="144"/>
    </location>
</feature>
<feature type="transmembrane region" description="Helical" evidence="1">
    <location>
        <begin position="82"/>
        <end position="106"/>
    </location>
</feature>
<feature type="transmembrane region" description="Helical" evidence="1">
    <location>
        <begin position="32"/>
        <end position="49"/>
    </location>
</feature>
<sequence>MKLLHALALSIALLVALWVCLSIGMPNLQLNPWIGFVAWATFFAAGGGSQALGKSAFAALAGVVLTAGTMWLVALAGGSLPALALLVAVLAFVLVAMADVAALSYTPAAFLGAATYFGATGDTFEKALFVGLTWIAGLTFGYLSESFGKRMTRAA</sequence>
<dbReference type="RefSeq" id="WP_008061936.1">
    <property type="nucleotide sequence ID" value="NZ_AFHG01000052.1"/>
</dbReference>